<evidence type="ECO:0000256" key="1">
    <source>
        <dbReference type="SAM" id="Coils"/>
    </source>
</evidence>
<dbReference type="SUPFAM" id="SSF57997">
    <property type="entry name" value="Tropomyosin"/>
    <property type="match status" value="1"/>
</dbReference>
<name>A0ABR9UNQ7_9CHRO</name>
<reference evidence="2 3" key="1">
    <citation type="submission" date="2020-10" db="EMBL/GenBank/DDBJ databases">
        <authorList>
            <person name="Castelo-Branco R."/>
            <person name="Eusebio N."/>
            <person name="Adriana R."/>
            <person name="Vieira A."/>
            <person name="Brugerolle De Fraissinette N."/>
            <person name="Rezende De Castro R."/>
            <person name="Schneider M.P."/>
            <person name="Vasconcelos V."/>
            <person name="Leao P.N."/>
        </authorList>
    </citation>
    <scope>NUCLEOTIDE SEQUENCE [LARGE SCALE GENOMIC DNA]</scope>
    <source>
        <strain evidence="2 3">LEGE 06123</strain>
    </source>
</reference>
<dbReference type="NCBIfam" id="NF038350">
    <property type="entry name" value="taxis_HmpF"/>
    <property type="match status" value="1"/>
</dbReference>
<accession>A0ABR9UNQ7</accession>
<gene>
    <name evidence="2" type="ORF">IQ230_05930</name>
</gene>
<proteinExistence type="predicted"/>
<protein>
    <recommendedName>
        <fullName evidence="4">Chromosome segregation ATPase</fullName>
    </recommendedName>
</protein>
<dbReference type="InterPro" id="IPR047813">
    <property type="entry name" value="HmpF"/>
</dbReference>
<sequence length="576" mass="67224">MLYLAEVQKQKSGFMGAGKVEIKLLAFQRSDQSWNSVPGEEVIPVEEASNLATGTLVLADVNANRQVQRIQEAGRPLVNILQNFSRLLEKFKRQEEEIEQWKQSLTYQSQEMNRRNMEMEARLEQLQQTEAEFKQLEARHHELKTGQEEAEMLRQEIESSHQSLAKAWQELEREKRRLTELQHSALDEFQIDQIQQLIAHLSENALPKLLQERLTVLLDNIKNGQTVLSQHWQQIEQQQTSASQQQQEFENIAQAWQETFAEWQQIQHQLEQLMSELKAQTAILNYKKEYTQSLKLQLQEHDKLQQVISQMTEINSQLDVSHQVNVTELEQMPLEQLQQVVHDLQEDLNRNSHFVNDQEEELKFQKQTVEELQAKLNDGDASVRGQVETELAEEYDRYQMLNETLVGQRQNLRLRKAVLQQYLQILWRQQGVNYFMALTDEPSVDLKPVLAQLEGHKHQKVEELQKLEQELAQLQSSIEHLQSLVDTQTQLCTVKQQEWHNLEQNLHSLQASVAEAWGRVNLSQEVLQPMQENWNSLQQPLEEIAATLNDSNEHQKIAHLCQVLESLIPQIETAVP</sequence>
<dbReference type="EMBL" id="JADEWN010000010">
    <property type="protein sequence ID" value="MBE9189906.1"/>
    <property type="molecule type" value="Genomic_DNA"/>
</dbReference>
<evidence type="ECO:0000313" key="2">
    <source>
        <dbReference type="EMBL" id="MBE9189906.1"/>
    </source>
</evidence>
<evidence type="ECO:0008006" key="4">
    <source>
        <dbReference type="Google" id="ProtNLM"/>
    </source>
</evidence>
<feature type="coiled-coil region" evidence="1">
    <location>
        <begin position="450"/>
        <end position="484"/>
    </location>
</feature>
<keyword evidence="1" id="KW-0175">Coiled coil</keyword>
<feature type="coiled-coil region" evidence="1">
    <location>
        <begin position="77"/>
        <end position="181"/>
    </location>
</feature>
<dbReference type="Proteomes" id="UP000651156">
    <property type="component" value="Unassembled WGS sequence"/>
</dbReference>
<dbReference type="RefSeq" id="WP_193931133.1">
    <property type="nucleotide sequence ID" value="NZ_CAWPMZ010000008.1"/>
</dbReference>
<evidence type="ECO:0000313" key="3">
    <source>
        <dbReference type="Proteomes" id="UP000651156"/>
    </source>
</evidence>
<keyword evidence="3" id="KW-1185">Reference proteome</keyword>
<comment type="caution">
    <text evidence="2">The sequence shown here is derived from an EMBL/GenBank/DDBJ whole genome shotgun (WGS) entry which is preliminary data.</text>
</comment>
<organism evidence="2 3">
    <name type="scientific">Gloeocapsopsis crepidinum LEGE 06123</name>
    <dbReference type="NCBI Taxonomy" id="588587"/>
    <lineage>
        <taxon>Bacteria</taxon>
        <taxon>Bacillati</taxon>
        <taxon>Cyanobacteriota</taxon>
        <taxon>Cyanophyceae</taxon>
        <taxon>Oscillatoriophycideae</taxon>
        <taxon>Chroococcales</taxon>
        <taxon>Chroococcaceae</taxon>
        <taxon>Gloeocapsopsis</taxon>
    </lineage>
</organism>